<organism evidence="1 2">
    <name type="scientific">Aquabacterium soli</name>
    <dbReference type="NCBI Taxonomy" id="2493092"/>
    <lineage>
        <taxon>Bacteria</taxon>
        <taxon>Pseudomonadati</taxon>
        <taxon>Pseudomonadota</taxon>
        <taxon>Betaproteobacteria</taxon>
        <taxon>Burkholderiales</taxon>
        <taxon>Aquabacterium</taxon>
    </lineage>
</organism>
<dbReference type="Proteomes" id="UP000269265">
    <property type="component" value="Unassembled WGS sequence"/>
</dbReference>
<proteinExistence type="predicted"/>
<comment type="caution">
    <text evidence="1">The sequence shown here is derived from an EMBL/GenBank/DDBJ whole genome shotgun (WGS) entry which is preliminary data.</text>
</comment>
<dbReference type="EMBL" id="RSED01000013">
    <property type="protein sequence ID" value="RRS03216.1"/>
    <property type="molecule type" value="Genomic_DNA"/>
</dbReference>
<sequence>MQTITTTVQGQIASLLRDMAQDARAISTQTDMLRNELHNPSHIGADQCAASVAHVAGTLAPSMQTRCDELIGVLHTMPTMRDAYWRANMLHVAAGDIEAACDVLAIVVRSEKRPGHLPNDYIEFCQEGLSAKVDAFMREHAATRKAIATGAKVESEVQQ</sequence>
<protein>
    <submittedName>
        <fullName evidence="1">Uncharacterized protein</fullName>
    </submittedName>
</protein>
<evidence type="ECO:0000313" key="2">
    <source>
        <dbReference type="Proteomes" id="UP000269265"/>
    </source>
</evidence>
<name>A0A3R8TRJ7_9BURK</name>
<keyword evidence="2" id="KW-1185">Reference proteome</keyword>
<gene>
    <name evidence="1" type="ORF">EIP75_16115</name>
</gene>
<dbReference type="AlphaFoldDB" id="A0A3R8TRJ7"/>
<accession>A0A3R8TRJ7</accession>
<dbReference type="RefSeq" id="WP_125244308.1">
    <property type="nucleotide sequence ID" value="NZ_RSED01000013.1"/>
</dbReference>
<reference evidence="1 2" key="1">
    <citation type="submission" date="2018-12" db="EMBL/GenBank/DDBJ databases">
        <title>The whole draft genome of Aquabacterium sp. SJQ9.</title>
        <authorList>
            <person name="Sun L."/>
            <person name="Gao X."/>
            <person name="Chen W."/>
            <person name="Huang K."/>
        </authorList>
    </citation>
    <scope>NUCLEOTIDE SEQUENCE [LARGE SCALE GENOMIC DNA]</scope>
    <source>
        <strain evidence="1 2">SJQ9</strain>
    </source>
</reference>
<evidence type="ECO:0000313" key="1">
    <source>
        <dbReference type="EMBL" id="RRS03216.1"/>
    </source>
</evidence>